<dbReference type="EMBL" id="JAARYD010000007">
    <property type="protein sequence ID" value="MBC2177777.1"/>
    <property type="molecule type" value="Genomic_DNA"/>
</dbReference>
<dbReference type="EMBL" id="JAARYD010000007">
    <property type="protein sequence ID" value="MBC2177802.1"/>
    <property type="molecule type" value="Genomic_DNA"/>
</dbReference>
<comment type="caution">
    <text evidence="2">The sequence shown here is derived from an EMBL/GenBank/DDBJ whole genome shotgun (WGS) entry which is preliminary data.</text>
</comment>
<dbReference type="Proteomes" id="UP000541735">
    <property type="component" value="Unassembled WGS sequence"/>
</dbReference>
<dbReference type="AlphaFoldDB" id="A0A7X1D9K5"/>
<sequence length="237" mass="27071">MGFFTILLGVGNLLLLIFIQVSNRKFQKQINSDNIQLQRQLNDSWIGIKYSDCLIDAEKSMTGITSGLVLNFSLFINNGNSVHNLKLVSNAEYSLSILDGQNYIHATKNGYVYKFKDICEPSNVNLDPNIVASETAYSGAIVSFLKHVEYTDIENSISSIIYKGDEFSIPVKLYFQNSSESEFRYRLYTSIHFTISYDTMMRADKTEKHTLDFEIEADTDNTIQEITYIKHDVTFVK</sequence>
<organism evidence="2 3">
    <name type="scientific">Listeria booriae</name>
    <dbReference type="NCBI Taxonomy" id="1552123"/>
    <lineage>
        <taxon>Bacteria</taxon>
        <taxon>Bacillati</taxon>
        <taxon>Bacillota</taxon>
        <taxon>Bacilli</taxon>
        <taxon>Bacillales</taxon>
        <taxon>Listeriaceae</taxon>
        <taxon>Listeria</taxon>
    </lineage>
</organism>
<protein>
    <submittedName>
        <fullName evidence="2">Uncharacterized protein</fullName>
    </submittedName>
</protein>
<gene>
    <name evidence="1" type="ORF">HCB27_14180</name>
    <name evidence="2" type="ORF">HCB27_14315</name>
</gene>
<name>A0A7X1D9K5_9LIST</name>
<proteinExistence type="predicted"/>
<evidence type="ECO:0000313" key="3">
    <source>
        <dbReference type="Proteomes" id="UP000541735"/>
    </source>
</evidence>
<evidence type="ECO:0000313" key="2">
    <source>
        <dbReference type="EMBL" id="MBC2177802.1"/>
    </source>
</evidence>
<evidence type="ECO:0000313" key="1">
    <source>
        <dbReference type="EMBL" id="MBC2177777.1"/>
    </source>
</evidence>
<accession>A0A7X1D9K5</accession>
<dbReference type="RefSeq" id="WP_185549334.1">
    <property type="nucleotide sequence ID" value="NZ_JAARYD010000007.1"/>
</dbReference>
<reference evidence="2 3" key="1">
    <citation type="submission" date="2020-03" db="EMBL/GenBank/DDBJ databases">
        <title>Soil Listeria distribution.</title>
        <authorList>
            <person name="Liao J."/>
            <person name="Wiedmann M."/>
        </authorList>
    </citation>
    <scope>NUCLEOTIDE SEQUENCE [LARGE SCALE GENOMIC DNA]</scope>
    <source>
        <strain evidence="2 3">FSL L7-0259</strain>
    </source>
</reference>